<organism evidence="2 3">
    <name type="scientific">Kineosporia corallincola</name>
    <dbReference type="NCBI Taxonomy" id="2835133"/>
    <lineage>
        <taxon>Bacteria</taxon>
        <taxon>Bacillati</taxon>
        <taxon>Actinomycetota</taxon>
        <taxon>Actinomycetes</taxon>
        <taxon>Kineosporiales</taxon>
        <taxon>Kineosporiaceae</taxon>
        <taxon>Kineosporia</taxon>
    </lineage>
</organism>
<accession>A0ABS5TKZ4</accession>
<proteinExistence type="predicted"/>
<gene>
    <name evidence="2" type="ORF">KIH74_22775</name>
</gene>
<comment type="caution">
    <text evidence="2">The sequence shown here is derived from an EMBL/GenBank/DDBJ whole genome shotgun (WGS) entry which is preliminary data.</text>
</comment>
<sequence>MSKIDNVYRKNKAGQTVVYGPASQISAGRTVAVVKANRTVEHVNIVSVGKPFTVGSTQYVYGYLTQQTKTPSAPRGGWSNASRRRTGTRRDCISGGNCSSFGNGSSCGGHDCDGY</sequence>
<dbReference type="Proteomes" id="UP001197247">
    <property type="component" value="Unassembled WGS sequence"/>
</dbReference>
<dbReference type="RefSeq" id="WP_214158154.1">
    <property type="nucleotide sequence ID" value="NZ_JAHBAY010000010.1"/>
</dbReference>
<name>A0ABS5TKZ4_9ACTN</name>
<keyword evidence="3" id="KW-1185">Reference proteome</keyword>
<evidence type="ECO:0000256" key="1">
    <source>
        <dbReference type="SAM" id="MobiDB-lite"/>
    </source>
</evidence>
<evidence type="ECO:0000313" key="3">
    <source>
        <dbReference type="Proteomes" id="UP001197247"/>
    </source>
</evidence>
<reference evidence="2 3" key="1">
    <citation type="submission" date="2021-05" db="EMBL/GenBank/DDBJ databases">
        <title>Kineosporia and Streptomyces sp. nov. two new marine actinobacteria isolated from Coral.</title>
        <authorList>
            <person name="Buangrab K."/>
            <person name="Sutthacheep M."/>
            <person name="Yeemin T."/>
            <person name="Harunari E."/>
            <person name="Igarashi Y."/>
            <person name="Kanchanasin P."/>
            <person name="Tanasupawat S."/>
            <person name="Phongsopitanun W."/>
        </authorList>
    </citation>
    <scope>NUCLEOTIDE SEQUENCE [LARGE SCALE GENOMIC DNA]</scope>
    <source>
        <strain evidence="2 3">J2-2</strain>
    </source>
</reference>
<dbReference type="EMBL" id="JAHBAY010000010">
    <property type="protein sequence ID" value="MBT0771783.1"/>
    <property type="molecule type" value="Genomic_DNA"/>
</dbReference>
<evidence type="ECO:0000313" key="2">
    <source>
        <dbReference type="EMBL" id="MBT0771783.1"/>
    </source>
</evidence>
<feature type="region of interest" description="Disordered" evidence="1">
    <location>
        <begin position="68"/>
        <end position="90"/>
    </location>
</feature>
<protein>
    <submittedName>
        <fullName evidence="2">Uncharacterized protein</fullName>
    </submittedName>
</protein>